<evidence type="ECO:0000313" key="3">
    <source>
        <dbReference type="Proteomes" id="UP001317085"/>
    </source>
</evidence>
<dbReference type="InterPro" id="IPR036249">
    <property type="entry name" value="Thioredoxin-like_sf"/>
</dbReference>
<evidence type="ECO:0000256" key="1">
    <source>
        <dbReference type="ARBA" id="ARBA00009004"/>
    </source>
</evidence>
<reference evidence="2 3" key="1">
    <citation type="submission" date="2022-02" db="EMBL/GenBank/DDBJ databases">
        <title>Comparative genomics of the first Antarctic Pseudomonas spp. capable of biotransforming 2,4,6-Trinitrotoluene.</title>
        <authorList>
            <person name="Cabrera M.A."/>
            <person name="Marquez S.L."/>
            <person name="Perez-Donoso J.M."/>
        </authorList>
    </citation>
    <scope>NUCLEOTIDE SEQUENCE [LARGE SCALE GENOMIC DNA]</scope>
    <source>
        <strain evidence="2 3">TNT11</strain>
    </source>
</reference>
<dbReference type="InterPro" id="IPR010893">
    <property type="entry name" value="NiFe-hyd_mat_HyaE"/>
</dbReference>
<comment type="caution">
    <text evidence="2">The sequence shown here is derived from an EMBL/GenBank/DDBJ whole genome shotgun (WGS) entry which is preliminary data.</text>
</comment>
<keyword evidence="3" id="KW-1185">Reference proteome</keyword>
<dbReference type="Pfam" id="PF07449">
    <property type="entry name" value="HyaE"/>
    <property type="match status" value="1"/>
</dbReference>
<protein>
    <submittedName>
        <fullName evidence="2">Hydrogenase</fullName>
    </submittedName>
</protein>
<name>A0ABT0ERY6_9PSED</name>
<feature type="non-terminal residue" evidence="2">
    <location>
        <position position="1"/>
    </location>
</feature>
<sequence length="68" mass="7368">DEDAVAARFAVRRWPSLVWLRDAGYVTTFSGMLDWDEYLRLADSAVSQSNARIPLLAGAPVSAPGGCQ</sequence>
<dbReference type="Proteomes" id="UP001317085">
    <property type="component" value="Unassembled WGS sequence"/>
</dbReference>
<comment type="similarity">
    <text evidence="1">Belongs to the HupG/HyaE family.</text>
</comment>
<proteinExistence type="inferred from homology"/>
<gene>
    <name evidence="2" type="ORF">L9Z73_30045</name>
</gene>
<evidence type="ECO:0000313" key="2">
    <source>
        <dbReference type="EMBL" id="MCK1788399.1"/>
    </source>
</evidence>
<accession>A0ABT0ERY6</accession>
<organism evidence="2 3">
    <name type="scientific">Pseudomonas emilianonis</name>
    <dbReference type="NCBI Taxonomy" id="2915812"/>
    <lineage>
        <taxon>Bacteria</taxon>
        <taxon>Pseudomonadati</taxon>
        <taxon>Pseudomonadota</taxon>
        <taxon>Gammaproteobacteria</taxon>
        <taxon>Pseudomonadales</taxon>
        <taxon>Pseudomonadaceae</taxon>
        <taxon>Pseudomonas</taxon>
    </lineage>
</organism>
<dbReference type="Gene3D" id="3.40.30.10">
    <property type="entry name" value="Glutaredoxin"/>
    <property type="match status" value="1"/>
</dbReference>
<dbReference type="EMBL" id="JAKNRV010000615">
    <property type="protein sequence ID" value="MCK1788399.1"/>
    <property type="molecule type" value="Genomic_DNA"/>
</dbReference>
<dbReference type="SUPFAM" id="SSF52833">
    <property type="entry name" value="Thioredoxin-like"/>
    <property type="match status" value="1"/>
</dbReference>